<dbReference type="GO" id="GO:0043683">
    <property type="term" value="P:type IV pilus assembly"/>
    <property type="evidence" value="ECO:0007669"/>
    <property type="project" value="InterPro"/>
</dbReference>
<organism evidence="2 3">
    <name type="scientific">Dechloromonas denitrificans</name>
    <dbReference type="NCBI Taxonomy" id="281362"/>
    <lineage>
        <taxon>Bacteria</taxon>
        <taxon>Pseudomonadati</taxon>
        <taxon>Pseudomonadota</taxon>
        <taxon>Betaproteobacteria</taxon>
        <taxon>Rhodocyclales</taxon>
        <taxon>Azonexaceae</taxon>
        <taxon>Dechloromonas</taxon>
    </lineage>
</organism>
<dbReference type="STRING" id="281362.AT959_08250"/>
<protein>
    <submittedName>
        <fullName evidence="2">Pilus assembly protein PilO</fullName>
    </submittedName>
</protein>
<accession>A0A133XIG4</accession>
<dbReference type="PANTHER" id="PTHR39555">
    <property type="entry name" value="FIMBRIAL ASSEMBLY PROTEIN PILO-LIKE PROTEIN-RELATED"/>
    <property type="match status" value="1"/>
</dbReference>
<evidence type="ECO:0000313" key="2">
    <source>
        <dbReference type="EMBL" id="KXB30718.1"/>
    </source>
</evidence>
<sequence>MSIKAVSLPKVDFQAIADDFRYMNPNDPGAWPLIPKITVLFGLFVLLLIGGWWFVWSDQLLELETKQHEEEALRQQYLDKKRQAVNLDLYTQQLAEIDRSFGALLKQLPNKSEIEALLIEVNQAGLGRGLQFDLFRPGAEQMKDFYAELPVAVKINGSYHDIGAFAADVAKLPRIVTLNNISITPVKDGALTLDASIKTFRYLDDEEVARQKKASQGAKK</sequence>
<comment type="caution">
    <text evidence="2">The sequence shown here is derived from an EMBL/GenBank/DDBJ whole genome shotgun (WGS) entry which is preliminary data.</text>
</comment>
<dbReference type="PIRSF" id="PIRSF016482">
    <property type="entry name" value="PilO"/>
    <property type="match status" value="1"/>
</dbReference>
<feature type="transmembrane region" description="Helical" evidence="1">
    <location>
        <begin position="33"/>
        <end position="56"/>
    </location>
</feature>
<keyword evidence="1" id="KW-1133">Transmembrane helix</keyword>
<reference evidence="2 3" key="1">
    <citation type="submission" date="2015-12" db="EMBL/GenBank/DDBJ databases">
        <title>Nitrous oxide reduction kinetics distinguish bacteria harboring typical versus atypical NosZ.</title>
        <authorList>
            <person name="Yoon S."/>
            <person name="Nissen S."/>
            <person name="Park D."/>
            <person name="Sanford R.A."/>
            <person name="Loeffler F.E."/>
        </authorList>
    </citation>
    <scope>NUCLEOTIDE SEQUENCE [LARGE SCALE GENOMIC DNA]</scope>
    <source>
        <strain evidence="2 3">ATCC BAA-841</strain>
    </source>
</reference>
<proteinExistence type="predicted"/>
<keyword evidence="3" id="KW-1185">Reference proteome</keyword>
<keyword evidence="1" id="KW-0812">Transmembrane</keyword>
<dbReference type="InterPro" id="IPR007445">
    <property type="entry name" value="PilO"/>
</dbReference>
<dbReference type="Pfam" id="PF04350">
    <property type="entry name" value="PilO"/>
    <property type="match status" value="1"/>
</dbReference>
<dbReference type="RefSeq" id="WP_066882519.1">
    <property type="nucleotide sequence ID" value="NZ_LODL01000019.1"/>
</dbReference>
<keyword evidence="1" id="KW-0472">Membrane</keyword>
<dbReference type="Gene3D" id="3.30.70.60">
    <property type="match status" value="1"/>
</dbReference>
<name>A0A133XIG4_9RHOO</name>
<dbReference type="InterPro" id="IPR014717">
    <property type="entry name" value="Transl_elong_EF1B/ribsomal_bS6"/>
</dbReference>
<dbReference type="Gene3D" id="1.10.287.540">
    <property type="entry name" value="Helix hairpin bin"/>
    <property type="match status" value="1"/>
</dbReference>
<dbReference type="PANTHER" id="PTHR39555:SF1">
    <property type="entry name" value="TYPE IV PILUS INNER MEMBRANE COMPONENT PILO"/>
    <property type="match status" value="1"/>
</dbReference>
<evidence type="ECO:0000256" key="1">
    <source>
        <dbReference type="SAM" id="Phobius"/>
    </source>
</evidence>
<dbReference type="EMBL" id="LODL01000019">
    <property type="protein sequence ID" value="KXB30718.1"/>
    <property type="molecule type" value="Genomic_DNA"/>
</dbReference>
<evidence type="ECO:0000313" key="3">
    <source>
        <dbReference type="Proteomes" id="UP000070186"/>
    </source>
</evidence>
<dbReference type="GO" id="GO:0043107">
    <property type="term" value="P:type IV pilus-dependent motility"/>
    <property type="evidence" value="ECO:0007669"/>
    <property type="project" value="InterPro"/>
</dbReference>
<dbReference type="AlphaFoldDB" id="A0A133XIG4"/>
<dbReference type="Proteomes" id="UP000070186">
    <property type="component" value="Unassembled WGS sequence"/>
</dbReference>
<gene>
    <name evidence="2" type="ORF">AT959_08250</name>
</gene>